<evidence type="ECO:0000313" key="1">
    <source>
        <dbReference type="EMBL" id="JAD86558.1"/>
    </source>
</evidence>
<reference evidence="1" key="2">
    <citation type="journal article" date="2015" name="Data Brief">
        <title>Shoot transcriptome of the giant reed, Arundo donax.</title>
        <authorList>
            <person name="Barrero R.A."/>
            <person name="Guerrero F.D."/>
            <person name="Moolhuijzen P."/>
            <person name="Goolsby J.A."/>
            <person name="Tidwell J."/>
            <person name="Bellgard S.E."/>
            <person name="Bellgard M.I."/>
        </authorList>
    </citation>
    <scope>NUCLEOTIDE SEQUENCE</scope>
    <source>
        <tissue evidence="1">Shoot tissue taken approximately 20 cm above the soil surface</tissue>
    </source>
</reference>
<name>A0A0A9DIR9_ARUDO</name>
<dbReference type="EMBL" id="GBRH01211337">
    <property type="protein sequence ID" value="JAD86558.1"/>
    <property type="molecule type" value="Transcribed_RNA"/>
</dbReference>
<proteinExistence type="predicted"/>
<dbReference type="AlphaFoldDB" id="A0A0A9DIR9"/>
<sequence length="75" mass="8337">MHVGIIKGVVQLNGRALTSIEQLVKVLSPSILNLIVFHQKSICPILDAFDLVDIPHLSLTDFGHLIDVSFPFFRV</sequence>
<organism evidence="1">
    <name type="scientific">Arundo donax</name>
    <name type="common">Giant reed</name>
    <name type="synonym">Donax arundinaceus</name>
    <dbReference type="NCBI Taxonomy" id="35708"/>
    <lineage>
        <taxon>Eukaryota</taxon>
        <taxon>Viridiplantae</taxon>
        <taxon>Streptophyta</taxon>
        <taxon>Embryophyta</taxon>
        <taxon>Tracheophyta</taxon>
        <taxon>Spermatophyta</taxon>
        <taxon>Magnoliopsida</taxon>
        <taxon>Liliopsida</taxon>
        <taxon>Poales</taxon>
        <taxon>Poaceae</taxon>
        <taxon>PACMAD clade</taxon>
        <taxon>Arundinoideae</taxon>
        <taxon>Arundineae</taxon>
        <taxon>Arundo</taxon>
    </lineage>
</organism>
<reference evidence="1" key="1">
    <citation type="submission" date="2014-09" db="EMBL/GenBank/DDBJ databases">
        <authorList>
            <person name="Magalhaes I.L.F."/>
            <person name="Oliveira U."/>
            <person name="Santos F.R."/>
            <person name="Vidigal T.H.D.A."/>
            <person name="Brescovit A.D."/>
            <person name="Santos A.J."/>
        </authorList>
    </citation>
    <scope>NUCLEOTIDE SEQUENCE</scope>
    <source>
        <tissue evidence="1">Shoot tissue taken approximately 20 cm above the soil surface</tissue>
    </source>
</reference>
<accession>A0A0A9DIR9</accession>
<protein>
    <submittedName>
        <fullName evidence="1">Uncharacterized protein</fullName>
    </submittedName>
</protein>